<proteinExistence type="predicted"/>
<dbReference type="AlphaFoldDB" id="A0A0A9G2J1"/>
<dbReference type="EMBL" id="GBRH01179179">
    <property type="protein sequence ID" value="JAE18717.1"/>
    <property type="molecule type" value="Transcribed_RNA"/>
</dbReference>
<name>A0A0A9G2J1_ARUDO</name>
<sequence>MLIIGGHILLAQAITSLSGDAYRTPSYTEHDTLRKSL</sequence>
<protein>
    <submittedName>
        <fullName evidence="1">Uncharacterized protein</fullName>
    </submittedName>
</protein>
<reference evidence="1" key="2">
    <citation type="journal article" date="2015" name="Data Brief">
        <title>Shoot transcriptome of the giant reed, Arundo donax.</title>
        <authorList>
            <person name="Barrero R.A."/>
            <person name="Guerrero F.D."/>
            <person name="Moolhuijzen P."/>
            <person name="Goolsby J.A."/>
            <person name="Tidwell J."/>
            <person name="Bellgard S.E."/>
            <person name="Bellgard M.I."/>
        </authorList>
    </citation>
    <scope>NUCLEOTIDE SEQUENCE</scope>
    <source>
        <tissue evidence="1">Shoot tissue taken approximately 20 cm above the soil surface</tissue>
    </source>
</reference>
<evidence type="ECO:0000313" key="1">
    <source>
        <dbReference type="EMBL" id="JAE18717.1"/>
    </source>
</evidence>
<organism evidence="1">
    <name type="scientific">Arundo donax</name>
    <name type="common">Giant reed</name>
    <name type="synonym">Donax arundinaceus</name>
    <dbReference type="NCBI Taxonomy" id="35708"/>
    <lineage>
        <taxon>Eukaryota</taxon>
        <taxon>Viridiplantae</taxon>
        <taxon>Streptophyta</taxon>
        <taxon>Embryophyta</taxon>
        <taxon>Tracheophyta</taxon>
        <taxon>Spermatophyta</taxon>
        <taxon>Magnoliopsida</taxon>
        <taxon>Liliopsida</taxon>
        <taxon>Poales</taxon>
        <taxon>Poaceae</taxon>
        <taxon>PACMAD clade</taxon>
        <taxon>Arundinoideae</taxon>
        <taxon>Arundineae</taxon>
        <taxon>Arundo</taxon>
    </lineage>
</organism>
<reference evidence="1" key="1">
    <citation type="submission" date="2014-09" db="EMBL/GenBank/DDBJ databases">
        <authorList>
            <person name="Magalhaes I.L.F."/>
            <person name="Oliveira U."/>
            <person name="Santos F.R."/>
            <person name="Vidigal T.H.D.A."/>
            <person name="Brescovit A.D."/>
            <person name="Santos A.J."/>
        </authorList>
    </citation>
    <scope>NUCLEOTIDE SEQUENCE</scope>
    <source>
        <tissue evidence="1">Shoot tissue taken approximately 20 cm above the soil surface</tissue>
    </source>
</reference>
<accession>A0A0A9G2J1</accession>